<proteinExistence type="predicted"/>
<dbReference type="Proteomes" id="UP000093807">
    <property type="component" value="Unassembled WGS sequence"/>
</dbReference>
<protein>
    <submittedName>
        <fullName evidence="1">Uncharacterized protein</fullName>
    </submittedName>
</protein>
<reference evidence="1 2" key="1">
    <citation type="submission" date="2016-06" db="EMBL/GenBank/DDBJ databases">
        <title>Draft genome sequence of Flavobacterium succinicans strain DD5b.</title>
        <authorList>
            <person name="Poehlein A."/>
            <person name="Daniel R."/>
            <person name="Simeonova D.D."/>
        </authorList>
    </citation>
    <scope>NUCLEOTIDE SEQUENCE [LARGE SCALE GENOMIC DNA]</scope>
    <source>
        <strain evidence="1 2">DD5b</strain>
    </source>
</reference>
<dbReference type="EMBL" id="JMTM01000020">
    <property type="protein sequence ID" value="OAZ04549.1"/>
    <property type="molecule type" value="Genomic_DNA"/>
</dbReference>
<gene>
    <name evidence="1" type="ORF">FLB_10490</name>
</gene>
<dbReference type="AlphaFoldDB" id="A0A199XT91"/>
<accession>A0A199XT91</accession>
<keyword evidence="2" id="KW-1185">Reference proteome</keyword>
<evidence type="ECO:0000313" key="1">
    <source>
        <dbReference type="EMBL" id="OAZ04549.1"/>
    </source>
</evidence>
<name>A0A199XT91_9FLAO</name>
<comment type="caution">
    <text evidence="1">The sequence shown here is derived from an EMBL/GenBank/DDBJ whole genome shotgun (WGS) entry which is preliminary data.</text>
</comment>
<evidence type="ECO:0000313" key="2">
    <source>
        <dbReference type="Proteomes" id="UP000093807"/>
    </source>
</evidence>
<sequence>MTGYVNTLTSLAKLTGAKYGAPSIDTSYLKSGVASDAVNNPSDTVTVINPSGEVVQSSSLVRSAITDNFLCNVKAGLLEGQPLASYTIIF</sequence>
<organism evidence="1 2">
    <name type="scientific">Flavobacterium succinicans</name>
    <dbReference type="NCBI Taxonomy" id="29536"/>
    <lineage>
        <taxon>Bacteria</taxon>
        <taxon>Pseudomonadati</taxon>
        <taxon>Bacteroidota</taxon>
        <taxon>Flavobacteriia</taxon>
        <taxon>Flavobacteriales</taxon>
        <taxon>Flavobacteriaceae</taxon>
        <taxon>Flavobacterium</taxon>
    </lineage>
</organism>